<comment type="caution">
    <text evidence="3">The sequence shown here is derived from an EMBL/GenBank/DDBJ whole genome shotgun (WGS) entry which is preliminary data.</text>
</comment>
<feature type="transmembrane region" description="Helical" evidence="2">
    <location>
        <begin position="283"/>
        <end position="302"/>
    </location>
</feature>
<comment type="similarity">
    <text evidence="1">Belongs to the sodium:galactoside symporter (TC 2.A.2) family.</text>
</comment>
<keyword evidence="2" id="KW-0812">Transmembrane</keyword>
<evidence type="ECO:0000256" key="1">
    <source>
        <dbReference type="ARBA" id="ARBA00009617"/>
    </source>
</evidence>
<dbReference type="EMBL" id="JBHLVX010000050">
    <property type="protein sequence ID" value="MFC0268749.1"/>
    <property type="molecule type" value="Genomic_DNA"/>
</dbReference>
<keyword evidence="2" id="KW-0472">Membrane</keyword>
<dbReference type="InterPro" id="IPR001927">
    <property type="entry name" value="Na/Gal_symport"/>
</dbReference>
<feature type="transmembrane region" description="Helical" evidence="2">
    <location>
        <begin position="124"/>
        <end position="147"/>
    </location>
</feature>
<dbReference type="CDD" id="cd17332">
    <property type="entry name" value="MFS_MelB_like"/>
    <property type="match status" value="1"/>
</dbReference>
<dbReference type="PANTHER" id="PTHR11328:SF24">
    <property type="entry name" value="MAJOR FACILITATOR SUPERFAMILY (MFS) PROFILE DOMAIN-CONTAINING PROTEIN"/>
    <property type="match status" value="1"/>
</dbReference>
<feature type="transmembrane region" description="Helical" evidence="2">
    <location>
        <begin position="97"/>
        <end position="118"/>
    </location>
</feature>
<feature type="transmembrane region" description="Helical" evidence="2">
    <location>
        <begin position="339"/>
        <end position="361"/>
    </location>
</feature>
<dbReference type="RefSeq" id="WP_033195443.1">
    <property type="nucleotide sequence ID" value="NZ_JBHLVX010000050.1"/>
</dbReference>
<feature type="transmembrane region" description="Helical" evidence="2">
    <location>
        <begin position="249"/>
        <end position="277"/>
    </location>
</feature>
<feature type="transmembrane region" description="Helical" evidence="2">
    <location>
        <begin position="197"/>
        <end position="219"/>
    </location>
</feature>
<evidence type="ECO:0000313" key="4">
    <source>
        <dbReference type="Proteomes" id="UP001589814"/>
    </source>
</evidence>
<keyword evidence="4" id="KW-1185">Reference proteome</keyword>
<feature type="transmembrane region" description="Helical" evidence="2">
    <location>
        <begin position="424"/>
        <end position="446"/>
    </location>
</feature>
<dbReference type="InterPro" id="IPR039672">
    <property type="entry name" value="MFS_2"/>
</dbReference>
<dbReference type="Proteomes" id="UP001589814">
    <property type="component" value="Unassembled WGS sequence"/>
</dbReference>
<dbReference type="NCBIfam" id="TIGR00792">
    <property type="entry name" value="gph"/>
    <property type="match status" value="1"/>
</dbReference>
<dbReference type="SUPFAM" id="SSF103473">
    <property type="entry name" value="MFS general substrate transporter"/>
    <property type="match status" value="1"/>
</dbReference>
<protein>
    <submittedName>
        <fullName evidence="3">MFS transporter</fullName>
    </submittedName>
</protein>
<evidence type="ECO:0000256" key="2">
    <source>
        <dbReference type="SAM" id="Phobius"/>
    </source>
</evidence>
<sequence>MQADISSLEKGSECAGSGDNLSVREKVGYGLGDAGGTIITALIGSFLTYFYTDVFGIAPAIVGGIFLSLRIVDAFTDPIMGMLADRTSSRWGRYRPWQLWMALPMGVVLFLTFLSPGLEGRALVAYAIATYFLLSLCYTASNVPYCAMINAMTKNSQEMVACQSYRFALAGTAGLCITVGLPMLVEWLGQGNEARGYQWGVALMAVLCTVMLLACFATVRERVKSSYSGSESHYKLKTLIANTWKNDQLVLMFFIIFLSINIGMIKGGATLYFIQYYLEESSAFTSLFFGVASIGIAGSFMVKYIVKKIETVRFFILTNLVLGVSSCLVVFIPGEYTKVWLLLNALAAIFYSFTLPLAFSMMAFTDEYGEWKTGKRTSGMTFAFNLFFIKLAWATGGAVVSFVLSIVDYTPGLENQTHASVTGILMLVTVIPGVVHFLVALLTYFFKVDETFLATIKQDLEKRSEGDFHQT</sequence>
<evidence type="ECO:0000313" key="3">
    <source>
        <dbReference type="EMBL" id="MFC0268749.1"/>
    </source>
</evidence>
<dbReference type="InterPro" id="IPR036259">
    <property type="entry name" value="MFS_trans_sf"/>
</dbReference>
<dbReference type="PANTHER" id="PTHR11328">
    <property type="entry name" value="MAJOR FACILITATOR SUPERFAMILY DOMAIN-CONTAINING PROTEIN"/>
    <property type="match status" value="1"/>
</dbReference>
<dbReference type="Gene3D" id="1.20.1250.20">
    <property type="entry name" value="MFS general substrate transporter like domains"/>
    <property type="match status" value="2"/>
</dbReference>
<feature type="transmembrane region" description="Helical" evidence="2">
    <location>
        <begin position="382"/>
        <end position="404"/>
    </location>
</feature>
<proteinExistence type="inferred from homology"/>
<keyword evidence="2" id="KW-1133">Transmembrane helix</keyword>
<feature type="transmembrane region" description="Helical" evidence="2">
    <location>
        <begin position="31"/>
        <end position="51"/>
    </location>
</feature>
<feature type="transmembrane region" description="Helical" evidence="2">
    <location>
        <begin position="57"/>
        <end position="76"/>
    </location>
</feature>
<feature type="transmembrane region" description="Helical" evidence="2">
    <location>
        <begin position="167"/>
        <end position="185"/>
    </location>
</feature>
<gene>
    <name evidence="3" type="ORF">ACFFHW_12290</name>
</gene>
<organism evidence="3 4">
    <name type="scientific">Kushneria aurantia</name>
    <dbReference type="NCBI Taxonomy" id="504092"/>
    <lineage>
        <taxon>Bacteria</taxon>
        <taxon>Pseudomonadati</taxon>
        <taxon>Pseudomonadota</taxon>
        <taxon>Gammaproteobacteria</taxon>
        <taxon>Oceanospirillales</taxon>
        <taxon>Halomonadaceae</taxon>
        <taxon>Kushneria</taxon>
    </lineage>
</organism>
<feature type="transmembrane region" description="Helical" evidence="2">
    <location>
        <begin position="314"/>
        <end position="333"/>
    </location>
</feature>
<dbReference type="Pfam" id="PF13347">
    <property type="entry name" value="MFS_2"/>
    <property type="match status" value="1"/>
</dbReference>
<reference evidence="3 4" key="1">
    <citation type="submission" date="2024-09" db="EMBL/GenBank/DDBJ databases">
        <authorList>
            <person name="Sun Q."/>
            <person name="Mori K."/>
        </authorList>
    </citation>
    <scope>NUCLEOTIDE SEQUENCE [LARGE SCALE GENOMIC DNA]</scope>
    <source>
        <strain evidence="3 4">CCM 7415</strain>
    </source>
</reference>
<accession>A0ABV6G663</accession>
<name>A0ABV6G663_9GAMM</name>